<dbReference type="SMART" id="SM00345">
    <property type="entry name" value="HTH_GNTR"/>
    <property type="match status" value="1"/>
</dbReference>
<keyword evidence="2" id="KW-0663">Pyridoxal phosphate</keyword>
<dbReference type="KEGG" id="dsc:ABOD76_04340"/>
<dbReference type="GO" id="GO:0008483">
    <property type="term" value="F:transaminase activity"/>
    <property type="evidence" value="ECO:0007669"/>
    <property type="project" value="UniProtKB-KW"/>
</dbReference>
<dbReference type="CDD" id="cd07377">
    <property type="entry name" value="WHTH_GntR"/>
    <property type="match status" value="1"/>
</dbReference>
<dbReference type="InterPro" id="IPR004839">
    <property type="entry name" value="Aminotransferase_I/II_large"/>
</dbReference>
<dbReference type="InterPro" id="IPR051446">
    <property type="entry name" value="HTH_trans_reg/aminotransferase"/>
</dbReference>
<accession>A0AAU7U641</accession>
<dbReference type="Gene3D" id="3.40.640.10">
    <property type="entry name" value="Type I PLP-dependent aspartate aminotransferase-like (Major domain)"/>
    <property type="match status" value="1"/>
</dbReference>
<geneLocation type="plasmid" evidence="7">
    <name>pDson03</name>
</geneLocation>
<organism evidence="7">
    <name type="scientific">Deinococcus sonorensis KR-87</name>
    <dbReference type="NCBI Taxonomy" id="694439"/>
    <lineage>
        <taxon>Bacteria</taxon>
        <taxon>Thermotogati</taxon>
        <taxon>Deinococcota</taxon>
        <taxon>Deinococci</taxon>
        <taxon>Deinococcales</taxon>
        <taxon>Deinococcaceae</taxon>
        <taxon>Deinococcus</taxon>
    </lineage>
</organism>
<dbReference type="GO" id="GO:0030170">
    <property type="term" value="F:pyridoxal phosphate binding"/>
    <property type="evidence" value="ECO:0007669"/>
    <property type="project" value="InterPro"/>
</dbReference>
<evidence type="ECO:0000256" key="1">
    <source>
        <dbReference type="ARBA" id="ARBA00005384"/>
    </source>
</evidence>
<name>A0AAU7U641_9DEIO</name>
<reference evidence="7" key="1">
    <citation type="submission" date="2024-06" db="EMBL/GenBank/DDBJ databases">
        <title>Draft Genome Sequence of Deinococcus sonorensis Type Strain KR-87, a Biofilm Producing Representative of the Genus Deinococcus.</title>
        <authorList>
            <person name="Boren L.S."/>
            <person name="Grosso R.A."/>
            <person name="Hugenberg-Cox A.N."/>
            <person name="Hill J.T.E."/>
            <person name="Albert C.M."/>
            <person name="Tuohy J.M."/>
        </authorList>
    </citation>
    <scope>NUCLEOTIDE SEQUENCE</scope>
    <source>
        <strain evidence="7">KR-87</strain>
        <plasmid evidence="7">pDson03</plasmid>
    </source>
</reference>
<dbReference type="SUPFAM" id="SSF46785">
    <property type="entry name" value="Winged helix' DNA-binding domain"/>
    <property type="match status" value="1"/>
</dbReference>
<comment type="similarity">
    <text evidence="1">In the C-terminal section; belongs to the class-I pyridoxal-phosphate-dependent aminotransferase family.</text>
</comment>
<dbReference type="InterPro" id="IPR015421">
    <property type="entry name" value="PyrdxlP-dep_Trfase_major"/>
</dbReference>
<dbReference type="InterPro" id="IPR015424">
    <property type="entry name" value="PyrdxlP-dep_Trfase"/>
</dbReference>
<dbReference type="PANTHER" id="PTHR46577">
    <property type="entry name" value="HTH-TYPE TRANSCRIPTIONAL REGULATORY PROTEIN GABR"/>
    <property type="match status" value="1"/>
</dbReference>
<dbReference type="GO" id="GO:0003677">
    <property type="term" value="F:DNA binding"/>
    <property type="evidence" value="ECO:0007669"/>
    <property type="project" value="UniProtKB-KW"/>
</dbReference>
<dbReference type="InterPro" id="IPR036390">
    <property type="entry name" value="WH_DNA-bd_sf"/>
</dbReference>
<keyword evidence="5" id="KW-0804">Transcription</keyword>
<dbReference type="PROSITE" id="PS50949">
    <property type="entry name" value="HTH_GNTR"/>
    <property type="match status" value="1"/>
</dbReference>
<dbReference type="AlphaFoldDB" id="A0AAU7U641"/>
<proteinExistence type="inferred from homology"/>
<keyword evidence="3" id="KW-0805">Transcription regulation</keyword>
<dbReference type="Gene3D" id="1.10.10.10">
    <property type="entry name" value="Winged helix-like DNA-binding domain superfamily/Winged helix DNA-binding domain"/>
    <property type="match status" value="1"/>
</dbReference>
<keyword evidence="7" id="KW-0032">Aminotransferase</keyword>
<feature type="domain" description="HTH gntR-type" evidence="6">
    <location>
        <begin position="4"/>
        <end position="71"/>
    </location>
</feature>
<dbReference type="SUPFAM" id="SSF53383">
    <property type="entry name" value="PLP-dependent transferases"/>
    <property type="match status" value="1"/>
</dbReference>
<sequence length="466" mass="49524">MANTGSVGRLVKALLQHIEQDGQPGEQLPTTRSLVERYAASPVTVQKALRELTTRGVIETRPGQGTFIAALPTPPRAARFEWQTLVLGERPDTLDAFGTLFAPPRPDVLPLGSGYLDATLQPLTALAGAMSRAARRPGAWDRLPAEGHEGLRTWFAAQLGPGFHTRDVLIVPGGQAALSTALRALTRSGQAVVVESPTHLGALAALRAAGLRAVPVPTDAGGLDPDRLHAALETSGARVVLYQPLHANPTGTTLARERHAAVLQVLARHQAYLVEDDAARDLTLEGAPTPPLALHDDAGHVLYIRSLTKSVAPGLRVAALVARGPVSARLRALRTADELFVPGPMQETALEWVSSPAREAHQTRLRTHLRSRRDALLAALATHLPAARVTRVPRGGLFAWLELPEGSDDVQLARAALDAGVQVNPGAAWFPAEAPGPFVRLSYAAANETTLQAGVQRLAEVWTLGQ</sequence>
<keyword evidence="4" id="KW-0238">DNA-binding</keyword>
<dbReference type="EMBL" id="CP158298">
    <property type="protein sequence ID" value="XBV83924.1"/>
    <property type="molecule type" value="Genomic_DNA"/>
</dbReference>
<dbReference type="InterPro" id="IPR000524">
    <property type="entry name" value="Tscrpt_reg_HTH_GntR"/>
</dbReference>
<dbReference type="InterPro" id="IPR015422">
    <property type="entry name" value="PyrdxlP-dep_Trfase_small"/>
</dbReference>
<dbReference type="Pfam" id="PF00155">
    <property type="entry name" value="Aminotran_1_2"/>
    <property type="match status" value="1"/>
</dbReference>
<evidence type="ECO:0000256" key="4">
    <source>
        <dbReference type="ARBA" id="ARBA00023125"/>
    </source>
</evidence>
<dbReference type="PANTHER" id="PTHR46577:SF2">
    <property type="entry name" value="TRANSCRIPTIONAL REGULATORY PROTEIN"/>
    <property type="match status" value="1"/>
</dbReference>
<keyword evidence="7" id="KW-0614">Plasmid</keyword>
<dbReference type="InterPro" id="IPR036388">
    <property type="entry name" value="WH-like_DNA-bd_sf"/>
</dbReference>
<dbReference type="RefSeq" id="WP_350241792.1">
    <property type="nucleotide sequence ID" value="NZ_CP158298.1"/>
</dbReference>
<dbReference type="GO" id="GO:0003700">
    <property type="term" value="F:DNA-binding transcription factor activity"/>
    <property type="evidence" value="ECO:0007669"/>
    <property type="project" value="InterPro"/>
</dbReference>
<evidence type="ECO:0000313" key="7">
    <source>
        <dbReference type="EMBL" id="XBV83924.1"/>
    </source>
</evidence>
<gene>
    <name evidence="7" type="ORF">ABOD76_04340</name>
</gene>
<evidence type="ECO:0000256" key="2">
    <source>
        <dbReference type="ARBA" id="ARBA00022898"/>
    </source>
</evidence>
<dbReference type="CDD" id="cd00609">
    <property type="entry name" value="AAT_like"/>
    <property type="match status" value="1"/>
</dbReference>
<evidence type="ECO:0000259" key="6">
    <source>
        <dbReference type="PROSITE" id="PS50949"/>
    </source>
</evidence>
<evidence type="ECO:0000256" key="3">
    <source>
        <dbReference type="ARBA" id="ARBA00023015"/>
    </source>
</evidence>
<dbReference type="Pfam" id="PF00392">
    <property type="entry name" value="GntR"/>
    <property type="match status" value="1"/>
</dbReference>
<protein>
    <submittedName>
        <fullName evidence="7">PLP-dependent aminotransferase family protein</fullName>
    </submittedName>
</protein>
<dbReference type="Gene3D" id="3.90.1150.10">
    <property type="entry name" value="Aspartate Aminotransferase, domain 1"/>
    <property type="match status" value="1"/>
</dbReference>
<keyword evidence="7" id="KW-0808">Transferase</keyword>
<evidence type="ECO:0000256" key="5">
    <source>
        <dbReference type="ARBA" id="ARBA00023163"/>
    </source>
</evidence>